<evidence type="ECO:0000256" key="2">
    <source>
        <dbReference type="ARBA" id="ARBA00022692"/>
    </source>
</evidence>
<evidence type="ECO:0000313" key="8">
    <source>
        <dbReference type="Proteomes" id="UP000638648"/>
    </source>
</evidence>
<keyword evidence="6" id="KW-0732">Signal</keyword>
<feature type="transmembrane region" description="Helical" evidence="5">
    <location>
        <begin position="95"/>
        <end position="114"/>
    </location>
</feature>
<feature type="signal peptide" evidence="6">
    <location>
        <begin position="1"/>
        <end position="19"/>
    </location>
</feature>
<dbReference type="Proteomes" id="UP000638648">
    <property type="component" value="Unassembled WGS sequence"/>
</dbReference>
<evidence type="ECO:0008006" key="9">
    <source>
        <dbReference type="Google" id="ProtNLM"/>
    </source>
</evidence>
<keyword evidence="3 5" id="KW-1133">Transmembrane helix</keyword>
<comment type="caution">
    <text evidence="7">The sequence shown here is derived from an EMBL/GenBank/DDBJ whole genome shotgun (WGS) entry which is preliminary data.</text>
</comment>
<dbReference type="GO" id="GO:0016020">
    <property type="term" value="C:membrane"/>
    <property type="evidence" value="ECO:0007669"/>
    <property type="project" value="UniProtKB-SubCell"/>
</dbReference>
<protein>
    <recommendedName>
        <fullName evidence="9">DoxX-like family protein</fullName>
    </recommendedName>
</protein>
<dbReference type="RefSeq" id="WP_192750135.1">
    <property type="nucleotide sequence ID" value="NZ_BAABJL010000223.1"/>
</dbReference>
<proteinExistence type="predicted"/>
<sequence length="115" mass="11685">MSTAHIVFTLLAAAMAAFSAGVSFVSPAWVVRSMTAYGVPRWWWPWLGALKAAGAAGLLIGLLVPAIGVLAATGLVLYFAGAAVTVIRAGQLSHVPFPLVFVAPVLASLALGLAA</sequence>
<evidence type="ECO:0000256" key="4">
    <source>
        <dbReference type="ARBA" id="ARBA00023136"/>
    </source>
</evidence>
<keyword evidence="4 5" id="KW-0472">Membrane</keyword>
<dbReference type="AlphaFoldDB" id="A0A927MZE0"/>
<evidence type="ECO:0000256" key="1">
    <source>
        <dbReference type="ARBA" id="ARBA00004141"/>
    </source>
</evidence>
<organism evidence="7 8">
    <name type="scientific">Actinopolymorpha pittospori</name>
    <dbReference type="NCBI Taxonomy" id="648752"/>
    <lineage>
        <taxon>Bacteria</taxon>
        <taxon>Bacillati</taxon>
        <taxon>Actinomycetota</taxon>
        <taxon>Actinomycetes</taxon>
        <taxon>Propionibacteriales</taxon>
        <taxon>Actinopolymorphaceae</taxon>
        <taxon>Actinopolymorpha</taxon>
    </lineage>
</organism>
<accession>A0A927MZE0</accession>
<gene>
    <name evidence="7" type="ORF">HEB94_002768</name>
</gene>
<keyword evidence="8" id="KW-1185">Reference proteome</keyword>
<dbReference type="Pfam" id="PF13564">
    <property type="entry name" value="DoxX_2"/>
    <property type="match status" value="1"/>
</dbReference>
<name>A0A927MZE0_9ACTN</name>
<dbReference type="EMBL" id="JADBEM010000001">
    <property type="protein sequence ID" value="MBE1605920.1"/>
    <property type="molecule type" value="Genomic_DNA"/>
</dbReference>
<feature type="chain" id="PRO_5037002667" description="DoxX-like family protein" evidence="6">
    <location>
        <begin position="20"/>
        <end position="115"/>
    </location>
</feature>
<evidence type="ECO:0000256" key="3">
    <source>
        <dbReference type="ARBA" id="ARBA00022989"/>
    </source>
</evidence>
<evidence type="ECO:0000256" key="5">
    <source>
        <dbReference type="SAM" id="Phobius"/>
    </source>
</evidence>
<comment type="subcellular location">
    <subcellularLocation>
        <location evidence="1">Membrane</location>
        <topology evidence="1">Multi-pass membrane protein</topology>
    </subcellularLocation>
</comment>
<evidence type="ECO:0000313" key="7">
    <source>
        <dbReference type="EMBL" id="MBE1605920.1"/>
    </source>
</evidence>
<evidence type="ECO:0000256" key="6">
    <source>
        <dbReference type="SAM" id="SignalP"/>
    </source>
</evidence>
<keyword evidence="2 5" id="KW-0812">Transmembrane</keyword>
<dbReference type="InterPro" id="IPR032808">
    <property type="entry name" value="DoxX"/>
</dbReference>
<reference evidence="7" key="1">
    <citation type="submission" date="2020-10" db="EMBL/GenBank/DDBJ databases">
        <title>Sequencing the genomes of 1000 actinobacteria strains.</title>
        <authorList>
            <person name="Klenk H.-P."/>
        </authorList>
    </citation>
    <scope>NUCLEOTIDE SEQUENCE</scope>
    <source>
        <strain evidence="7">DSM 45354</strain>
    </source>
</reference>